<reference evidence="2" key="1">
    <citation type="submission" date="2018-05" db="EMBL/GenBank/DDBJ databases">
        <authorList>
            <person name="Lanie J.A."/>
            <person name="Ng W.-L."/>
            <person name="Kazmierczak K.M."/>
            <person name="Andrzejewski T.M."/>
            <person name="Davidsen T.M."/>
            <person name="Wayne K.J."/>
            <person name="Tettelin H."/>
            <person name="Glass J.I."/>
            <person name="Rusch D."/>
            <person name="Podicherti R."/>
            <person name="Tsui H.-C.T."/>
            <person name="Winkler M.E."/>
        </authorList>
    </citation>
    <scope>NUCLEOTIDE SEQUENCE</scope>
</reference>
<dbReference type="Gene3D" id="3.90.76.10">
    <property type="entry name" value="Dipeptide-binding Protein, Domain 1"/>
    <property type="match status" value="1"/>
</dbReference>
<protein>
    <recommendedName>
        <fullName evidence="1">Solute-binding protein family 5 domain-containing protein</fullName>
    </recommendedName>
</protein>
<dbReference type="InterPro" id="IPR039424">
    <property type="entry name" value="SBP_5"/>
</dbReference>
<dbReference type="EMBL" id="UINC01057066">
    <property type="protein sequence ID" value="SVB77827.1"/>
    <property type="molecule type" value="Genomic_DNA"/>
</dbReference>
<dbReference type="Gene3D" id="3.40.190.10">
    <property type="entry name" value="Periplasmic binding protein-like II"/>
    <property type="match status" value="1"/>
</dbReference>
<dbReference type="PROSITE" id="PS01040">
    <property type="entry name" value="SBP_BACTERIAL_5"/>
    <property type="match status" value="1"/>
</dbReference>
<proteinExistence type="predicted"/>
<feature type="domain" description="Solute-binding protein family 5" evidence="1">
    <location>
        <begin position="73"/>
        <end position="158"/>
    </location>
</feature>
<evidence type="ECO:0000313" key="2">
    <source>
        <dbReference type="EMBL" id="SVB77827.1"/>
    </source>
</evidence>
<dbReference type="GO" id="GO:0015833">
    <property type="term" value="P:peptide transport"/>
    <property type="evidence" value="ECO:0007669"/>
    <property type="project" value="TreeGrafter"/>
</dbReference>
<dbReference type="InterPro" id="IPR023765">
    <property type="entry name" value="SBP_5_CS"/>
</dbReference>
<name>A0A382GT43_9ZZZZ</name>
<dbReference type="PANTHER" id="PTHR30290">
    <property type="entry name" value="PERIPLASMIC BINDING COMPONENT OF ABC TRANSPORTER"/>
    <property type="match status" value="1"/>
</dbReference>
<dbReference type="PANTHER" id="PTHR30290:SF16">
    <property type="entry name" value="OLIGOPEPTIDE ABC TRANSPORTER, PERIPLASMIC OLIGOPEPTIDE-BINDING PROTEIN"/>
    <property type="match status" value="1"/>
</dbReference>
<dbReference type="SUPFAM" id="SSF53850">
    <property type="entry name" value="Periplasmic binding protein-like II"/>
    <property type="match status" value="1"/>
</dbReference>
<organism evidence="2">
    <name type="scientific">marine metagenome</name>
    <dbReference type="NCBI Taxonomy" id="408172"/>
    <lineage>
        <taxon>unclassified sequences</taxon>
        <taxon>metagenomes</taxon>
        <taxon>ecological metagenomes</taxon>
    </lineage>
</organism>
<dbReference type="AlphaFoldDB" id="A0A382GT43"/>
<feature type="non-terminal residue" evidence="2">
    <location>
        <position position="160"/>
    </location>
</feature>
<dbReference type="Pfam" id="PF00496">
    <property type="entry name" value="SBP_bac_5"/>
    <property type="match status" value="1"/>
</dbReference>
<accession>A0A382GT43</accession>
<gene>
    <name evidence="2" type="ORF">METZ01_LOCUS230681</name>
</gene>
<dbReference type="GO" id="GO:1904680">
    <property type="term" value="F:peptide transmembrane transporter activity"/>
    <property type="evidence" value="ECO:0007669"/>
    <property type="project" value="TreeGrafter"/>
</dbReference>
<evidence type="ECO:0000259" key="1">
    <source>
        <dbReference type="Pfam" id="PF00496"/>
    </source>
</evidence>
<sequence length="160" mass="18056">MAALLTACGSEPQGEEGQLHSVPRNRTLIMGLPQMQDYDAFNPYIPGVVSSTGSNFLYEPLYYYNAYGEEDNLIPWIAQSHQYNEDYTELTIRIRDGVKWSDGMPWTVADLVFTINMLRASAPELLMSTDLDTWVETAEVIDPLTARIVLTAPNPRFLFS</sequence>
<dbReference type="InterPro" id="IPR000914">
    <property type="entry name" value="SBP_5_dom"/>
</dbReference>